<dbReference type="STRING" id="133383.A0A1R0GQP1"/>
<comment type="caution">
    <text evidence="1">The sequence shown here is derived from an EMBL/GenBank/DDBJ whole genome shotgun (WGS) entry which is preliminary data.</text>
</comment>
<dbReference type="Proteomes" id="UP000187455">
    <property type="component" value="Unassembled WGS sequence"/>
</dbReference>
<sequence length="67" mass="7819">METISHVKYLIYISRAYFGKKITTRTYVSVEKKAVPRFKLARDKITLIHGSNLSIDFRLKPMVINAF</sequence>
<reference evidence="1 2" key="1">
    <citation type="journal article" date="2016" name="Mol. Biol. Evol.">
        <title>Genome-Wide Survey of Gut Fungi (Harpellales) Reveals the First Horizontally Transferred Ubiquitin Gene from a Mosquito Host.</title>
        <authorList>
            <person name="Wang Y."/>
            <person name="White M.M."/>
            <person name="Kvist S."/>
            <person name="Moncalvo J.M."/>
        </authorList>
    </citation>
    <scope>NUCLEOTIDE SEQUENCE [LARGE SCALE GENOMIC DNA]</scope>
    <source>
        <strain evidence="1 2">ALG-7-W6</strain>
    </source>
</reference>
<name>A0A1R0GQP1_9FUNG</name>
<keyword evidence="2" id="KW-1185">Reference proteome</keyword>
<evidence type="ECO:0000313" key="2">
    <source>
        <dbReference type="Proteomes" id="UP000187455"/>
    </source>
</evidence>
<dbReference type="AlphaFoldDB" id="A0A1R0GQP1"/>
<gene>
    <name evidence="1" type="ORF">AYI68_g6725</name>
</gene>
<accession>A0A1R0GQP1</accession>
<dbReference type="OrthoDB" id="5593786at2759"/>
<organism evidence="1 2">
    <name type="scientific">Smittium mucronatum</name>
    <dbReference type="NCBI Taxonomy" id="133383"/>
    <lineage>
        <taxon>Eukaryota</taxon>
        <taxon>Fungi</taxon>
        <taxon>Fungi incertae sedis</taxon>
        <taxon>Zoopagomycota</taxon>
        <taxon>Kickxellomycotina</taxon>
        <taxon>Harpellomycetes</taxon>
        <taxon>Harpellales</taxon>
        <taxon>Legeriomycetaceae</taxon>
        <taxon>Smittium</taxon>
    </lineage>
</organism>
<proteinExistence type="predicted"/>
<evidence type="ECO:0000313" key="1">
    <source>
        <dbReference type="EMBL" id="OLY79212.1"/>
    </source>
</evidence>
<dbReference type="EMBL" id="LSSL01004790">
    <property type="protein sequence ID" value="OLY79212.1"/>
    <property type="molecule type" value="Genomic_DNA"/>
</dbReference>
<protein>
    <submittedName>
        <fullName evidence="1">Tigger transposable element-derived protein 1</fullName>
    </submittedName>
</protein>